<dbReference type="GO" id="GO:0003729">
    <property type="term" value="F:mRNA binding"/>
    <property type="evidence" value="ECO:0007669"/>
    <property type="project" value="InterPro"/>
</dbReference>
<feature type="region of interest" description="Disordered" evidence="3">
    <location>
        <begin position="275"/>
        <end position="301"/>
    </location>
</feature>
<dbReference type="EMBL" id="HACG01040872">
    <property type="protein sequence ID" value="CEK87737.1"/>
    <property type="molecule type" value="Transcribed_RNA"/>
</dbReference>
<dbReference type="PANTHER" id="PTHR47640">
    <property type="entry name" value="TRNA SELENOCYSTEINE 1-ASSOCIATED PROTEIN 1-RELATED-RELATED"/>
    <property type="match status" value="1"/>
</dbReference>
<dbReference type="PROSITE" id="PS50102">
    <property type="entry name" value="RRM"/>
    <property type="match status" value="3"/>
</dbReference>
<reference evidence="5" key="1">
    <citation type="submission" date="2014-12" db="EMBL/GenBank/DDBJ databases">
        <title>Insight into the proteome of Arion vulgaris.</title>
        <authorList>
            <person name="Aradska J."/>
            <person name="Bulat T."/>
            <person name="Smidak R."/>
            <person name="Sarate P."/>
            <person name="Gangsoo J."/>
            <person name="Sialana F."/>
            <person name="Bilban M."/>
            <person name="Lubec G."/>
        </authorList>
    </citation>
    <scope>NUCLEOTIDE SEQUENCE</scope>
    <source>
        <tissue evidence="5">Skin</tissue>
    </source>
</reference>
<dbReference type="InterPro" id="IPR050825">
    <property type="entry name" value="RBM42_RBP45_47-like"/>
</dbReference>
<name>A0A0B7B4C7_9EUPU</name>
<dbReference type="InterPro" id="IPR035979">
    <property type="entry name" value="RBD_domain_sf"/>
</dbReference>
<evidence type="ECO:0000256" key="2">
    <source>
        <dbReference type="PROSITE-ProRule" id="PRU00176"/>
    </source>
</evidence>
<dbReference type="PANTHER" id="PTHR47640:SF5">
    <property type="entry name" value="RRM DOMAIN-CONTAINING PROTEIN"/>
    <property type="match status" value="1"/>
</dbReference>
<dbReference type="FunFam" id="3.30.70.330:FF:000317">
    <property type="entry name" value="Rox8, isoform B"/>
    <property type="match status" value="1"/>
</dbReference>
<keyword evidence="1 2" id="KW-0694">RNA-binding</keyword>
<gene>
    <name evidence="5" type="primary">ORF161159</name>
    <name evidence="6" type="synonym">ORF161223</name>
</gene>
<feature type="compositionally biased region" description="Low complexity" evidence="3">
    <location>
        <begin position="281"/>
        <end position="301"/>
    </location>
</feature>
<feature type="compositionally biased region" description="Acidic residues" evidence="3">
    <location>
        <begin position="403"/>
        <end position="412"/>
    </location>
</feature>
<dbReference type="CDD" id="cd12354">
    <property type="entry name" value="RRM3_TIA1_like"/>
    <property type="match status" value="1"/>
</dbReference>
<dbReference type="InterPro" id="IPR012677">
    <property type="entry name" value="Nucleotide-bd_a/b_plait_sf"/>
</dbReference>
<dbReference type="SMART" id="SM00361">
    <property type="entry name" value="RRM_1"/>
    <property type="match status" value="2"/>
</dbReference>
<dbReference type="Gene3D" id="3.30.70.330">
    <property type="match status" value="3"/>
</dbReference>
<dbReference type="EMBL" id="HACG01040882">
    <property type="protein sequence ID" value="CEK87747.1"/>
    <property type="molecule type" value="Transcribed_RNA"/>
</dbReference>
<sequence length="412" mass="45175">MNQNMFDESNPRTLYVGNLSEIVTEDFLLALFGQIGPCKCCKIIHEPGNDPYAFVEFVDGSAASAALAALNKRMVLGKEMKVNWAASPSTAPKQDTSKHFHVFVGDLSAEIEQHQLRDAFAVYGEISDCKIIRDPATMKSRGYGFVSFVYKQDAEAAINNMNNQWLGTRPIRTNWATRKPPAPVVKENAKPLVYDDVFHQSSSTNCTVYCGGVANGLTDELMRKTFLQYGTIQEVRVFKDKGYAFIRFGTKEAATQAICSVHGTIINEQPVKCSWGKESNESNPSSQQSTSSSPPIVMVQSQQQQPIAATPTASPYGQFYSMGYYQGAPYAATAATYQGAVPSQAAPYIPTASAQWPGYSSYQAYGSMNVPMNQYAGIQVQPAQQQQFNGQGQGMVGYPMPQDESESYLDGR</sequence>
<dbReference type="InterPro" id="IPR003954">
    <property type="entry name" value="RRM_euk-type"/>
</dbReference>
<dbReference type="SMART" id="SM00360">
    <property type="entry name" value="RRM"/>
    <property type="match status" value="3"/>
</dbReference>
<evidence type="ECO:0000313" key="6">
    <source>
        <dbReference type="EMBL" id="CEK87747.1"/>
    </source>
</evidence>
<dbReference type="GO" id="GO:0005829">
    <property type="term" value="C:cytosol"/>
    <property type="evidence" value="ECO:0007669"/>
    <property type="project" value="TreeGrafter"/>
</dbReference>
<proteinExistence type="predicted"/>
<evidence type="ECO:0000313" key="5">
    <source>
        <dbReference type="EMBL" id="CEK87737.1"/>
    </source>
</evidence>
<accession>A0A0B7B4C7</accession>
<feature type="domain" description="RRM" evidence="4">
    <location>
        <begin position="12"/>
        <end position="87"/>
    </location>
</feature>
<evidence type="ECO:0000259" key="4">
    <source>
        <dbReference type="PROSITE" id="PS50102"/>
    </source>
</evidence>
<feature type="domain" description="RRM" evidence="4">
    <location>
        <begin position="206"/>
        <end position="278"/>
    </location>
</feature>
<feature type="domain" description="RRM" evidence="4">
    <location>
        <begin position="100"/>
        <end position="178"/>
    </location>
</feature>
<organism evidence="5">
    <name type="scientific">Arion vulgaris</name>
    <dbReference type="NCBI Taxonomy" id="1028688"/>
    <lineage>
        <taxon>Eukaryota</taxon>
        <taxon>Metazoa</taxon>
        <taxon>Spiralia</taxon>
        <taxon>Lophotrochozoa</taxon>
        <taxon>Mollusca</taxon>
        <taxon>Gastropoda</taxon>
        <taxon>Heterobranchia</taxon>
        <taxon>Euthyneura</taxon>
        <taxon>Panpulmonata</taxon>
        <taxon>Eupulmonata</taxon>
        <taxon>Stylommatophora</taxon>
        <taxon>Helicina</taxon>
        <taxon>Arionoidea</taxon>
        <taxon>Arionidae</taxon>
        <taxon>Arion</taxon>
    </lineage>
</organism>
<dbReference type="SUPFAM" id="SSF54928">
    <property type="entry name" value="RNA-binding domain, RBD"/>
    <property type="match status" value="3"/>
</dbReference>
<dbReference type="Pfam" id="PF00076">
    <property type="entry name" value="RRM_1"/>
    <property type="match status" value="3"/>
</dbReference>
<dbReference type="CDD" id="cd12353">
    <property type="entry name" value="RRM2_TIA1_like"/>
    <property type="match status" value="1"/>
</dbReference>
<evidence type="ECO:0000256" key="1">
    <source>
        <dbReference type="ARBA" id="ARBA00022884"/>
    </source>
</evidence>
<evidence type="ECO:0000256" key="3">
    <source>
        <dbReference type="SAM" id="MobiDB-lite"/>
    </source>
</evidence>
<protein>
    <recommendedName>
        <fullName evidence="4">RRM domain-containing protein</fullName>
    </recommendedName>
</protein>
<feature type="region of interest" description="Disordered" evidence="3">
    <location>
        <begin position="389"/>
        <end position="412"/>
    </location>
</feature>
<dbReference type="InterPro" id="IPR000504">
    <property type="entry name" value="RRM_dom"/>
</dbReference>
<dbReference type="AlphaFoldDB" id="A0A0B7B4C7"/>